<name>A0A095Z3H9_9FIRM</name>
<protein>
    <submittedName>
        <fullName evidence="2">Uncharacterized protein</fullName>
    </submittedName>
</protein>
<accession>A0A095Z3H9</accession>
<feature type="transmembrane region" description="Helical" evidence="1">
    <location>
        <begin position="117"/>
        <end position="140"/>
    </location>
</feature>
<dbReference type="Proteomes" id="UP000029579">
    <property type="component" value="Unassembled WGS sequence"/>
</dbReference>
<sequence>MGLGVLTSAIFRYITTDASFYDDFKNLDSRKDRLNYILSKNIFTILFLAAFALILYFIISIGMKIGLVGENYLEFKMVFTILIYILATENIILIFNQKMIPSYKSGYKRDYSKDLEVGIKNLKSMIYSLIVNIILVVLQFKFNLDIFWGVVYLLASEFIFTAYKSF</sequence>
<keyword evidence="1" id="KW-0812">Transmembrane</keyword>
<evidence type="ECO:0000313" key="3">
    <source>
        <dbReference type="Proteomes" id="UP000029579"/>
    </source>
</evidence>
<reference evidence="2 3" key="1">
    <citation type="submission" date="2014-07" db="EMBL/GenBank/DDBJ databases">
        <authorList>
            <person name="McCorrison J."/>
            <person name="Sanka R."/>
            <person name="Torralba M."/>
            <person name="Gillis M."/>
            <person name="Haft D.H."/>
            <person name="Methe B."/>
            <person name="Sutton G."/>
            <person name="Nelson K.E."/>
        </authorList>
    </citation>
    <scope>NUCLEOTIDE SEQUENCE [LARGE SCALE GENOMIC DNA]</scope>
    <source>
        <strain evidence="2 3">S7-1-13</strain>
    </source>
</reference>
<feature type="transmembrane region" description="Helical" evidence="1">
    <location>
        <begin position="146"/>
        <end position="163"/>
    </location>
</feature>
<organism evidence="2 3">
    <name type="scientific">Anaerococcus lactolyticus S7-1-13</name>
    <dbReference type="NCBI Taxonomy" id="1284686"/>
    <lineage>
        <taxon>Bacteria</taxon>
        <taxon>Bacillati</taxon>
        <taxon>Bacillota</taxon>
        <taxon>Tissierellia</taxon>
        <taxon>Tissierellales</taxon>
        <taxon>Peptoniphilaceae</taxon>
        <taxon>Anaerococcus</taxon>
    </lineage>
</organism>
<dbReference type="AlphaFoldDB" id="A0A095Z3H9"/>
<dbReference type="EMBL" id="JRMW01000043">
    <property type="protein sequence ID" value="KGF03059.1"/>
    <property type="molecule type" value="Genomic_DNA"/>
</dbReference>
<gene>
    <name evidence="2" type="ORF">HMPREF1630_08700</name>
</gene>
<evidence type="ECO:0000313" key="2">
    <source>
        <dbReference type="EMBL" id="KGF03059.1"/>
    </source>
</evidence>
<keyword evidence="1" id="KW-0472">Membrane</keyword>
<comment type="caution">
    <text evidence="2">The sequence shown here is derived from an EMBL/GenBank/DDBJ whole genome shotgun (WGS) entry which is preliminary data.</text>
</comment>
<dbReference type="eggNOG" id="ENOG50308SJ">
    <property type="taxonomic scope" value="Bacteria"/>
</dbReference>
<feature type="transmembrane region" description="Helical" evidence="1">
    <location>
        <begin position="42"/>
        <end position="63"/>
    </location>
</feature>
<keyword evidence="1" id="KW-1133">Transmembrane helix</keyword>
<evidence type="ECO:0000256" key="1">
    <source>
        <dbReference type="SAM" id="Phobius"/>
    </source>
</evidence>
<proteinExistence type="predicted"/>
<feature type="transmembrane region" description="Helical" evidence="1">
    <location>
        <begin position="75"/>
        <end position="96"/>
    </location>
</feature>